<name>A0A8S1YQG1_9CILI</name>
<evidence type="ECO:0000313" key="2">
    <source>
        <dbReference type="Proteomes" id="UP000689195"/>
    </source>
</evidence>
<accession>A0A8S1YQG1</accession>
<sequence>MIKIQELKNQKDLKLLKQSYIINVRHLDGHGGGIYYLGLTNNEIRLYLVVLINQQRFGIKIRNGNAMKHYMYRLMKQLVIVQVNLINILFHVQEKMIKISFLTWTKTWIQFQTIKVDIKFDLQRTQFFYLTIQQCKNRSRSKSRRQLLSLLSLTIYRFKFNDSQQKRKYSQFDKNIRKFIIQHIIFIDYEAETIFGTMSDDGQYLITWDKQSQEIQISKYRE</sequence>
<protein>
    <submittedName>
        <fullName evidence="1">Uncharacterized protein</fullName>
    </submittedName>
</protein>
<reference evidence="1" key="1">
    <citation type="submission" date="2021-01" db="EMBL/GenBank/DDBJ databases">
        <authorList>
            <consortium name="Genoscope - CEA"/>
            <person name="William W."/>
        </authorList>
    </citation>
    <scope>NUCLEOTIDE SEQUENCE</scope>
</reference>
<gene>
    <name evidence="1" type="ORF">PPENT_87.1.T2030012</name>
</gene>
<dbReference type="EMBL" id="CAJJDO010000203">
    <property type="protein sequence ID" value="CAD8214282.1"/>
    <property type="molecule type" value="Genomic_DNA"/>
</dbReference>
<comment type="caution">
    <text evidence="1">The sequence shown here is derived from an EMBL/GenBank/DDBJ whole genome shotgun (WGS) entry which is preliminary data.</text>
</comment>
<proteinExistence type="predicted"/>
<evidence type="ECO:0000313" key="1">
    <source>
        <dbReference type="EMBL" id="CAD8214282.1"/>
    </source>
</evidence>
<dbReference type="Proteomes" id="UP000689195">
    <property type="component" value="Unassembled WGS sequence"/>
</dbReference>
<keyword evidence="2" id="KW-1185">Reference proteome</keyword>
<organism evidence="1 2">
    <name type="scientific">Paramecium pentaurelia</name>
    <dbReference type="NCBI Taxonomy" id="43138"/>
    <lineage>
        <taxon>Eukaryota</taxon>
        <taxon>Sar</taxon>
        <taxon>Alveolata</taxon>
        <taxon>Ciliophora</taxon>
        <taxon>Intramacronucleata</taxon>
        <taxon>Oligohymenophorea</taxon>
        <taxon>Peniculida</taxon>
        <taxon>Parameciidae</taxon>
        <taxon>Paramecium</taxon>
    </lineage>
</organism>
<dbReference type="AlphaFoldDB" id="A0A8S1YQG1"/>